<feature type="region of interest" description="Disordered" evidence="1">
    <location>
        <begin position="151"/>
        <end position="195"/>
    </location>
</feature>
<dbReference type="STRING" id="1109443.G4TJU6"/>
<dbReference type="OMA" id="GSTMHDN"/>
<dbReference type="EMBL" id="CAFZ01000126">
    <property type="protein sequence ID" value="CCA71595.1"/>
    <property type="molecule type" value="Genomic_DNA"/>
</dbReference>
<evidence type="ECO:0000313" key="3">
    <source>
        <dbReference type="Proteomes" id="UP000007148"/>
    </source>
</evidence>
<evidence type="ECO:0000256" key="1">
    <source>
        <dbReference type="SAM" id="MobiDB-lite"/>
    </source>
</evidence>
<dbReference type="eggNOG" id="ENOG502SE95">
    <property type="taxonomic scope" value="Eukaryota"/>
</dbReference>
<dbReference type="HOGENOM" id="CLU_112088_0_0_1"/>
<dbReference type="OrthoDB" id="529205at2759"/>
<dbReference type="InParanoid" id="G4TJU6"/>
<name>G4TJU6_SERID</name>
<organism evidence="2 3">
    <name type="scientific">Serendipita indica (strain DSM 11827)</name>
    <name type="common">Root endophyte fungus</name>
    <name type="synonym">Piriformospora indica</name>
    <dbReference type="NCBI Taxonomy" id="1109443"/>
    <lineage>
        <taxon>Eukaryota</taxon>
        <taxon>Fungi</taxon>
        <taxon>Dikarya</taxon>
        <taxon>Basidiomycota</taxon>
        <taxon>Agaricomycotina</taxon>
        <taxon>Agaricomycetes</taxon>
        <taxon>Sebacinales</taxon>
        <taxon>Serendipitaceae</taxon>
        <taxon>Serendipita</taxon>
    </lineage>
</organism>
<accession>G4TJU6</accession>
<comment type="caution">
    <text evidence="2">The sequence shown here is derived from an EMBL/GenBank/DDBJ whole genome shotgun (WGS) entry which is preliminary data.</text>
</comment>
<gene>
    <name evidence="2" type="ORF">PIIN_05532</name>
</gene>
<evidence type="ECO:0000313" key="2">
    <source>
        <dbReference type="EMBL" id="CCA71595.1"/>
    </source>
</evidence>
<reference evidence="2 3" key="1">
    <citation type="journal article" date="2011" name="PLoS Pathog.">
        <title>Endophytic Life Strategies Decoded by Genome and Transcriptome Analyses of the Mutualistic Root Symbiont Piriformospora indica.</title>
        <authorList>
            <person name="Zuccaro A."/>
            <person name="Lahrmann U."/>
            <person name="Guldener U."/>
            <person name="Langen G."/>
            <person name="Pfiffi S."/>
            <person name="Biedenkopf D."/>
            <person name="Wong P."/>
            <person name="Samans B."/>
            <person name="Grimm C."/>
            <person name="Basiewicz M."/>
            <person name="Murat C."/>
            <person name="Martin F."/>
            <person name="Kogel K.H."/>
        </authorList>
    </citation>
    <scope>NUCLEOTIDE SEQUENCE [LARGE SCALE GENOMIC DNA]</scope>
    <source>
        <strain evidence="2 3">DSM 11827</strain>
    </source>
</reference>
<keyword evidence="3" id="KW-1185">Reference proteome</keyword>
<proteinExistence type="predicted"/>
<dbReference type="Proteomes" id="UP000007148">
    <property type="component" value="Unassembled WGS sequence"/>
</dbReference>
<dbReference type="AlphaFoldDB" id="G4TJU6"/>
<sequence length="195" mass="20762">MSMLRTTVVATVRRSVAAPACRTRSVSQSANVLAPRFYSSGSSIHDNDPELLEAEKQKNLKGLQNDTSAPHKHAPGWNEYLATTSEAYTKADKSDAPINEIQSTTVEWVKKRHPPAGGDATETVVEKVSDMAEGMKEAALQAKDTILGPLASAGKGAVSSSEDHSHRGERAAKAKREGNDHTGSEAAVKADRGDL</sequence>
<feature type="compositionally biased region" description="Basic and acidic residues" evidence="1">
    <location>
        <begin position="161"/>
        <end position="195"/>
    </location>
</feature>
<protein>
    <submittedName>
        <fullName evidence="2">Uncharacterized protein</fullName>
    </submittedName>
</protein>